<keyword evidence="3" id="KW-1185">Reference proteome</keyword>
<accession>A0ABP9HJ96</accession>
<proteinExistence type="predicted"/>
<sequence>MAGWAAELPLGKRKPSAAESGEGAPGSPPEAGTARARGQCGGTAVPVRASRGNGFEAAAAPAGCGAAPVREIRAGAACVVRRADGADSVGCAGCVSRPGARR</sequence>
<feature type="region of interest" description="Disordered" evidence="1">
    <location>
        <begin position="1"/>
        <end position="45"/>
    </location>
</feature>
<evidence type="ECO:0000256" key="1">
    <source>
        <dbReference type="SAM" id="MobiDB-lite"/>
    </source>
</evidence>
<name>A0ABP9HJ96_9ACTN</name>
<protein>
    <submittedName>
        <fullName evidence="2">Uncharacterized protein</fullName>
    </submittedName>
</protein>
<evidence type="ECO:0000313" key="3">
    <source>
        <dbReference type="Proteomes" id="UP001500466"/>
    </source>
</evidence>
<comment type="caution">
    <text evidence="2">The sequence shown here is derived from an EMBL/GenBank/DDBJ whole genome shotgun (WGS) entry which is preliminary data.</text>
</comment>
<dbReference type="EMBL" id="BAABHS010000014">
    <property type="protein sequence ID" value="GAA4971865.1"/>
    <property type="molecule type" value="Genomic_DNA"/>
</dbReference>
<reference evidence="3" key="1">
    <citation type="journal article" date="2019" name="Int. J. Syst. Evol. Microbiol.">
        <title>The Global Catalogue of Microorganisms (GCM) 10K type strain sequencing project: providing services to taxonomists for standard genome sequencing and annotation.</title>
        <authorList>
            <consortium name="The Broad Institute Genomics Platform"/>
            <consortium name="The Broad Institute Genome Sequencing Center for Infectious Disease"/>
            <person name="Wu L."/>
            <person name="Ma J."/>
        </authorList>
    </citation>
    <scope>NUCLEOTIDE SEQUENCE [LARGE SCALE GENOMIC DNA]</scope>
    <source>
        <strain evidence="3">JCM 17986</strain>
    </source>
</reference>
<dbReference type="Proteomes" id="UP001500466">
    <property type="component" value="Unassembled WGS sequence"/>
</dbReference>
<evidence type="ECO:0000313" key="2">
    <source>
        <dbReference type="EMBL" id="GAA4971865.1"/>
    </source>
</evidence>
<gene>
    <name evidence="2" type="ORF">GCM10023205_42330</name>
</gene>
<organism evidence="2 3">
    <name type="scientific">Yinghuangia aomiensis</name>
    <dbReference type="NCBI Taxonomy" id="676205"/>
    <lineage>
        <taxon>Bacteria</taxon>
        <taxon>Bacillati</taxon>
        <taxon>Actinomycetota</taxon>
        <taxon>Actinomycetes</taxon>
        <taxon>Kitasatosporales</taxon>
        <taxon>Streptomycetaceae</taxon>
        <taxon>Yinghuangia</taxon>
    </lineage>
</organism>